<protein>
    <submittedName>
        <fullName evidence="1">Uncharacterized protein</fullName>
    </submittedName>
</protein>
<dbReference type="GeneID" id="81373486"/>
<name>A0A9W9VQA0_9EURO</name>
<evidence type="ECO:0000313" key="1">
    <source>
        <dbReference type="EMBL" id="KAJ5387328.1"/>
    </source>
</evidence>
<keyword evidence="2" id="KW-1185">Reference proteome</keyword>
<dbReference type="Proteomes" id="UP001147747">
    <property type="component" value="Unassembled WGS sequence"/>
</dbReference>
<accession>A0A9W9VQA0</accession>
<dbReference type="EMBL" id="JAPZBU010000009">
    <property type="protein sequence ID" value="KAJ5387328.1"/>
    <property type="molecule type" value="Genomic_DNA"/>
</dbReference>
<reference evidence="1" key="2">
    <citation type="journal article" date="2023" name="IMA Fungus">
        <title>Comparative genomic study of the Penicillium genus elucidates a diverse pangenome and 15 lateral gene transfer events.</title>
        <authorList>
            <person name="Petersen C."/>
            <person name="Sorensen T."/>
            <person name="Nielsen M.R."/>
            <person name="Sondergaard T.E."/>
            <person name="Sorensen J.L."/>
            <person name="Fitzpatrick D.A."/>
            <person name="Frisvad J.C."/>
            <person name="Nielsen K.L."/>
        </authorList>
    </citation>
    <scope>NUCLEOTIDE SEQUENCE</scope>
    <source>
        <strain evidence="1">IBT 29677</strain>
    </source>
</reference>
<evidence type="ECO:0000313" key="2">
    <source>
        <dbReference type="Proteomes" id="UP001147747"/>
    </source>
</evidence>
<dbReference type="AlphaFoldDB" id="A0A9W9VQA0"/>
<reference evidence="1" key="1">
    <citation type="submission" date="2022-12" db="EMBL/GenBank/DDBJ databases">
        <authorList>
            <person name="Petersen C."/>
        </authorList>
    </citation>
    <scope>NUCLEOTIDE SEQUENCE</scope>
    <source>
        <strain evidence="1">IBT 29677</strain>
    </source>
</reference>
<sequence length="64" mass="6975">MTTTVRPVIRDRATESHFATTGLCNVTSEGVDGARHAASKEYRHVIDTKEAGEPLDKSKSTDTK</sequence>
<comment type="caution">
    <text evidence="1">The sequence shown here is derived from an EMBL/GenBank/DDBJ whole genome shotgun (WGS) entry which is preliminary data.</text>
</comment>
<proteinExistence type="predicted"/>
<gene>
    <name evidence="1" type="ORF">N7509_009869</name>
</gene>
<dbReference type="RefSeq" id="XP_056485126.1">
    <property type="nucleotide sequence ID" value="XM_056634506.1"/>
</dbReference>
<organism evidence="1 2">
    <name type="scientific">Penicillium cosmopolitanum</name>
    <dbReference type="NCBI Taxonomy" id="1131564"/>
    <lineage>
        <taxon>Eukaryota</taxon>
        <taxon>Fungi</taxon>
        <taxon>Dikarya</taxon>
        <taxon>Ascomycota</taxon>
        <taxon>Pezizomycotina</taxon>
        <taxon>Eurotiomycetes</taxon>
        <taxon>Eurotiomycetidae</taxon>
        <taxon>Eurotiales</taxon>
        <taxon>Aspergillaceae</taxon>
        <taxon>Penicillium</taxon>
    </lineage>
</organism>